<gene>
    <name evidence="1" type="ORF">NEZAVI_LOCUS3392</name>
</gene>
<organism evidence="1 2">
    <name type="scientific">Nezara viridula</name>
    <name type="common">Southern green stink bug</name>
    <name type="synonym">Cimex viridulus</name>
    <dbReference type="NCBI Taxonomy" id="85310"/>
    <lineage>
        <taxon>Eukaryota</taxon>
        <taxon>Metazoa</taxon>
        <taxon>Ecdysozoa</taxon>
        <taxon>Arthropoda</taxon>
        <taxon>Hexapoda</taxon>
        <taxon>Insecta</taxon>
        <taxon>Pterygota</taxon>
        <taxon>Neoptera</taxon>
        <taxon>Paraneoptera</taxon>
        <taxon>Hemiptera</taxon>
        <taxon>Heteroptera</taxon>
        <taxon>Panheteroptera</taxon>
        <taxon>Pentatomomorpha</taxon>
        <taxon>Pentatomoidea</taxon>
        <taxon>Pentatomidae</taxon>
        <taxon>Pentatominae</taxon>
        <taxon>Nezara</taxon>
    </lineage>
</organism>
<dbReference type="Proteomes" id="UP001152798">
    <property type="component" value="Chromosome 2"/>
</dbReference>
<dbReference type="EMBL" id="OV725078">
    <property type="protein sequence ID" value="CAH1392595.1"/>
    <property type="molecule type" value="Genomic_DNA"/>
</dbReference>
<dbReference type="AlphaFoldDB" id="A0A9P0H3F8"/>
<evidence type="ECO:0000313" key="1">
    <source>
        <dbReference type="EMBL" id="CAH1392595.1"/>
    </source>
</evidence>
<sequence length="105" mass="11104">MRTTVITSISGKVDEKATQLHAIASLKVLLDATAPHKGAATASSAYHLKETALVNRPLSEPNGIAIQTSSWPELERWTGGGRWAKLIAGDGGSPIILSRSLPIFT</sequence>
<proteinExistence type="predicted"/>
<dbReference type="OrthoDB" id="2127281at2759"/>
<keyword evidence="2" id="KW-1185">Reference proteome</keyword>
<accession>A0A9P0H3F8</accession>
<protein>
    <submittedName>
        <fullName evidence="1">Uncharacterized protein</fullName>
    </submittedName>
</protein>
<reference evidence="1" key="1">
    <citation type="submission" date="2022-01" db="EMBL/GenBank/DDBJ databases">
        <authorList>
            <person name="King R."/>
        </authorList>
    </citation>
    <scope>NUCLEOTIDE SEQUENCE</scope>
</reference>
<evidence type="ECO:0000313" key="2">
    <source>
        <dbReference type="Proteomes" id="UP001152798"/>
    </source>
</evidence>
<name>A0A9P0H3F8_NEZVI</name>